<dbReference type="OrthoDB" id="2690199at2"/>
<dbReference type="EMBL" id="JXRR01000014">
    <property type="protein sequence ID" value="KIL47634.1"/>
    <property type="molecule type" value="Genomic_DNA"/>
</dbReference>
<dbReference type="Pfam" id="PF03419">
    <property type="entry name" value="Peptidase_U4"/>
    <property type="match status" value="1"/>
</dbReference>
<feature type="transmembrane region" description="Helical" evidence="1">
    <location>
        <begin position="6"/>
        <end position="23"/>
    </location>
</feature>
<protein>
    <recommendedName>
        <fullName evidence="4">Sporulation sigma-E factor-processing peptidase</fullName>
    </recommendedName>
</protein>
<dbReference type="RefSeq" id="WP_041057321.1">
    <property type="nucleotide sequence ID" value="NZ_JXRR01000014.1"/>
</dbReference>
<evidence type="ECO:0000256" key="1">
    <source>
        <dbReference type="SAM" id="Phobius"/>
    </source>
</evidence>
<feature type="transmembrane region" description="Helical" evidence="1">
    <location>
        <begin position="116"/>
        <end position="138"/>
    </location>
</feature>
<gene>
    <name evidence="2" type="ORF">KR50_18010</name>
</gene>
<dbReference type="PATRIC" id="fig|220754.4.peg.1820"/>
<comment type="caution">
    <text evidence="2">The sequence shown here is derived from an EMBL/GenBank/DDBJ whole genome shotgun (WGS) entry which is preliminary data.</text>
</comment>
<keyword evidence="1" id="KW-0472">Membrane</keyword>
<proteinExistence type="predicted"/>
<keyword evidence="1" id="KW-0812">Transmembrane</keyword>
<dbReference type="GO" id="GO:0004190">
    <property type="term" value="F:aspartic-type endopeptidase activity"/>
    <property type="evidence" value="ECO:0007669"/>
    <property type="project" value="InterPro"/>
</dbReference>
<reference evidence="2 3" key="1">
    <citation type="submission" date="2015-01" db="EMBL/GenBank/DDBJ databases">
        <title>Jeotgalibacillus campisalis genome sequencing.</title>
        <authorList>
            <person name="Goh K.M."/>
            <person name="Chan K.-G."/>
            <person name="Yaakop A.S."/>
            <person name="Ee R."/>
            <person name="Gan H.M."/>
            <person name="Chan C.S."/>
        </authorList>
    </citation>
    <scope>NUCLEOTIDE SEQUENCE [LARGE SCALE GENOMIC DNA]</scope>
    <source>
        <strain evidence="2 3">SF-57</strain>
    </source>
</reference>
<feature type="transmembrane region" description="Helical" evidence="1">
    <location>
        <begin position="84"/>
        <end position="104"/>
    </location>
</feature>
<keyword evidence="1" id="KW-1133">Transmembrane helix</keyword>
<name>A0A0C2S0R4_9BACL</name>
<keyword evidence="3" id="KW-1185">Reference proteome</keyword>
<dbReference type="AlphaFoldDB" id="A0A0C2S0R4"/>
<sequence>MLHVEALWALNSWVDFCILWMAGRMLNQAPRWKRFLFVTSLSTTCQVLIIMLFIPQIYELFFLFLFTPVLAIVTFRLKGTGHVIRACLIIWGCSSLVGGLMYAAERVLNQSLISVISQQSIALFILLSFILITAMISINKVIESLQMNHIQESFTYKVVIEVNGQAWKGLGFLDSGNHVVDPFTKSPVVFADLKVASELLPEFIAGTLTGNQFTNWPELWQKRVRLIPARTVHSNSQMMTGILCDRVACSINGKEFLLTNVPVVFTSQSLLFEEKCNCLLNPLQLLPCHQI</sequence>
<dbReference type="InterPro" id="IPR005081">
    <property type="entry name" value="SpoIIGA"/>
</dbReference>
<dbReference type="GO" id="GO:0030436">
    <property type="term" value="P:asexual sporulation"/>
    <property type="evidence" value="ECO:0007669"/>
    <property type="project" value="InterPro"/>
</dbReference>
<dbReference type="Proteomes" id="UP000031972">
    <property type="component" value="Unassembled WGS sequence"/>
</dbReference>
<organism evidence="2 3">
    <name type="scientific">Jeotgalibacillus campisalis</name>
    <dbReference type="NCBI Taxonomy" id="220754"/>
    <lineage>
        <taxon>Bacteria</taxon>
        <taxon>Bacillati</taxon>
        <taxon>Bacillota</taxon>
        <taxon>Bacilli</taxon>
        <taxon>Bacillales</taxon>
        <taxon>Caryophanaceae</taxon>
        <taxon>Jeotgalibacillus</taxon>
    </lineage>
</organism>
<evidence type="ECO:0008006" key="4">
    <source>
        <dbReference type="Google" id="ProtNLM"/>
    </source>
</evidence>
<evidence type="ECO:0000313" key="3">
    <source>
        <dbReference type="Proteomes" id="UP000031972"/>
    </source>
</evidence>
<feature type="transmembrane region" description="Helical" evidence="1">
    <location>
        <begin position="60"/>
        <end position="77"/>
    </location>
</feature>
<evidence type="ECO:0000313" key="2">
    <source>
        <dbReference type="EMBL" id="KIL47634.1"/>
    </source>
</evidence>
<dbReference type="GO" id="GO:0006508">
    <property type="term" value="P:proteolysis"/>
    <property type="evidence" value="ECO:0007669"/>
    <property type="project" value="InterPro"/>
</dbReference>
<accession>A0A0C2S0R4</accession>
<feature type="transmembrane region" description="Helical" evidence="1">
    <location>
        <begin position="35"/>
        <end position="54"/>
    </location>
</feature>